<name>A0A6V8PKX8_9ACTN</name>
<dbReference type="SUPFAM" id="SSF55282">
    <property type="entry name" value="RL5-like"/>
    <property type="match status" value="1"/>
</dbReference>
<dbReference type="Gene3D" id="3.30.1440.10">
    <property type="match status" value="1"/>
</dbReference>
<evidence type="ECO:0000313" key="7">
    <source>
        <dbReference type="Proteomes" id="UP000568877"/>
    </source>
</evidence>
<evidence type="ECO:0000259" key="5">
    <source>
        <dbReference type="Pfam" id="PF00281"/>
    </source>
</evidence>
<evidence type="ECO:0000256" key="3">
    <source>
        <dbReference type="ARBA" id="ARBA00023274"/>
    </source>
</evidence>
<feature type="domain" description="Large ribosomal subunit protein uL5 N-terminal" evidence="5">
    <location>
        <begin position="31"/>
        <end position="87"/>
    </location>
</feature>
<dbReference type="EMBL" id="BLSA01000196">
    <property type="protein sequence ID" value="GFP32918.1"/>
    <property type="molecule type" value="Genomic_DNA"/>
</dbReference>
<evidence type="ECO:0000256" key="2">
    <source>
        <dbReference type="ARBA" id="ARBA00022980"/>
    </source>
</evidence>
<dbReference type="InterPro" id="IPR022803">
    <property type="entry name" value="Ribosomal_uL5_dom_sf"/>
</dbReference>
<evidence type="ECO:0000313" key="6">
    <source>
        <dbReference type="EMBL" id="GFP32918.1"/>
    </source>
</evidence>
<comment type="similarity">
    <text evidence="1">Belongs to the universal ribosomal protein uL5 family.</text>
</comment>
<dbReference type="InterPro" id="IPR002132">
    <property type="entry name" value="Ribosomal_uL5"/>
</dbReference>
<dbReference type="Pfam" id="PF00281">
    <property type="entry name" value="Ribosomal_L5"/>
    <property type="match status" value="1"/>
</dbReference>
<evidence type="ECO:0000256" key="1">
    <source>
        <dbReference type="ARBA" id="ARBA00008553"/>
    </source>
</evidence>
<keyword evidence="3" id="KW-0687">Ribonucleoprotein</keyword>
<protein>
    <recommendedName>
        <fullName evidence="4">50S ribosomal protein L5</fullName>
    </recommendedName>
</protein>
<sequence length="103" mass="11345">MAVQEKVVPRLKEKYIREVVPEMMKEFSYQNVMEVPRVEKVVVNMGVGQAAQNIKLLDGAVRGLSLITGQKPVVRKAQKSIAGFTIRAGMPVGGKAPLRGQRL</sequence>
<dbReference type="GO" id="GO:0003735">
    <property type="term" value="F:structural constituent of ribosome"/>
    <property type="evidence" value="ECO:0007669"/>
    <property type="project" value="InterPro"/>
</dbReference>
<dbReference type="InterPro" id="IPR031310">
    <property type="entry name" value="Ribosomal_uL5_N"/>
</dbReference>
<proteinExistence type="inferred from homology"/>
<evidence type="ECO:0000256" key="4">
    <source>
        <dbReference type="ARBA" id="ARBA00035461"/>
    </source>
</evidence>
<keyword evidence="2 6" id="KW-0689">Ribosomal protein</keyword>
<organism evidence="6 7">
    <name type="scientific">Candidatus Hakubella thermalkaliphila</name>
    <dbReference type="NCBI Taxonomy" id="2754717"/>
    <lineage>
        <taxon>Bacteria</taxon>
        <taxon>Bacillati</taxon>
        <taxon>Actinomycetota</taxon>
        <taxon>Actinomycetota incertae sedis</taxon>
        <taxon>Candidatus Hakubellales</taxon>
        <taxon>Candidatus Hakubellaceae</taxon>
        <taxon>Candidatus Hakubella</taxon>
    </lineage>
</organism>
<dbReference type="AlphaFoldDB" id="A0A6V8PKX8"/>
<dbReference type="PANTHER" id="PTHR11994">
    <property type="entry name" value="60S RIBOSOMAL PROTEIN L11-RELATED"/>
    <property type="match status" value="1"/>
</dbReference>
<comment type="caution">
    <text evidence="6">The sequence shown here is derived from an EMBL/GenBank/DDBJ whole genome shotgun (WGS) entry which is preliminary data.</text>
</comment>
<accession>A0A6V8PKX8</accession>
<reference evidence="6 7" key="1">
    <citation type="journal article" date="2020" name="Front. Microbiol.">
        <title>Single-cell genomics of novel Actinobacteria with the Wood-Ljungdahl pathway discovered in a serpentinizing system.</title>
        <authorList>
            <person name="Merino N."/>
            <person name="Kawai M."/>
            <person name="Boyd E.S."/>
            <person name="Colman D.R."/>
            <person name="McGlynn S.E."/>
            <person name="Nealson K.H."/>
            <person name="Kurokawa K."/>
            <person name="Hongoh Y."/>
        </authorList>
    </citation>
    <scope>NUCLEOTIDE SEQUENCE [LARGE SCALE GENOMIC DNA]</scope>
    <source>
        <strain evidence="6 7">S42</strain>
    </source>
</reference>
<dbReference type="GO" id="GO:0005840">
    <property type="term" value="C:ribosome"/>
    <property type="evidence" value="ECO:0007669"/>
    <property type="project" value="UniProtKB-KW"/>
</dbReference>
<dbReference type="Proteomes" id="UP000568877">
    <property type="component" value="Unassembled WGS sequence"/>
</dbReference>
<dbReference type="GO" id="GO:0006412">
    <property type="term" value="P:translation"/>
    <property type="evidence" value="ECO:0007669"/>
    <property type="project" value="InterPro"/>
</dbReference>
<gene>
    <name evidence="6" type="ORF">HKBW3S42_01227</name>
</gene>
<dbReference type="GO" id="GO:1990904">
    <property type="term" value="C:ribonucleoprotein complex"/>
    <property type="evidence" value="ECO:0007669"/>
    <property type="project" value="UniProtKB-KW"/>
</dbReference>